<keyword evidence="3" id="KW-1185">Reference proteome</keyword>
<dbReference type="InterPro" id="IPR027417">
    <property type="entry name" value="P-loop_NTPase"/>
</dbReference>
<proteinExistence type="predicted"/>
<feature type="domain" description="NadR/Ttd14 AAA" evidence="1">
    <location>
        <begin position="8"/>
        <end position="166"/>
    </location>
</feature>
<evidence type="ECO:0000313" key="2">
    <source>
        <dbReference type="EMBL" id="WNH12490.1"/>
    </source>
</evidence>
<dbReference type="SUPFAM" id="SSF52540">
    <property type="entry name" value="P-loop containing nucleoside triphosphate hydrolases"/>
    <property type="match status" value="1"/>
</dbReference>
<dbReference type="Pfam" id="PF13521">
    <property type="entry name" value="AAA_28"/>
    <property type="match status" value="1"/>
</dbReference>
<dbReference type="Gene3D" id="3.40.50.300">
    <property type="entry name" value="P-loop containing nucleotide triphosphate hydrolases"/>
    <property type="match status" value="1"/>
</dbReference>
<reference evidence="2 3" key="1">
    <citation type="submission" date="2023-09" db="EMBL/GenBank/DDBJ databases">
        <title>Thalassobella suaedae gen. nov., sp. nov., a marine bacterium of the family Flavobacteriaceae isolated from a halophyte Suaeda japonica.</title>
        <authorList>
            <person name="Lee S.Y."/>
            <person name="Hwang C.Y."/>
        </authorList>
    </citation>
    <scope>NUCLEOTIDE SEQUENCE [LARGE SCALE GENOMIC DNA]</scope>
    <source>
        <strain evidence="2 3">HL-DH10</strain>
    </source>
</reference>
<name>A0ABY9Y2L9_9FLAO</name>
<dbReference type="EMBL" id="CP134536">
    <property type="protein sequence ID" value="WNH12490.1"/>
    <property type="molecule type" value="Genomic_DNA"/>
</dbReference>
<dbReference type="Proteomes" id="UP001303407">
    <property type="component" value="Chromosome"/>
</dbReference>
<evidence type="ECO:0000313" key="3">
    <source>
        <dbReference type="Proteomes" id="UP001303407"/>
    </source>
</evidence>
<dbReference type="RefSeq" id="WP_415862473.1">
    <property type="nucleotide sequence ID" value="NZ_CP134536.1"/>
</dbReference>
<organism evidence="2 3">
    <name type="scientific">Thalassobellus suaedae</name>
    <dbReference type="NCBI Taxonomy" id="3074124"/>
    <lineage>
        <taxon>Bacteria</taxon>
        <taxon>Pseudomonadati</taxon>
        <taxon>Bacteroidota</taxon>
        <taxon>Flavobacteriia</taxon>
        <taxon>Flavobacteriales</taxon>
        <taxon>Flavobacteriaceae</taxon>
        <taxon>Thalassobellus</taxon>
    </lineage>
</organism>
<accession>A0ABY9Y2L9</accession>
<gene>
    <name evidence="2" type="ORF">RHP49_16575</name>
</gene>
<evidence type="ECO:0000259" key="1">
    <source>
        <dbReference type="Pfam" id="PF13521"/>
    </source>
</evidence>
<sequence length="176" mass="20525">MCSLQKKHIVTGAPGTGKTTIINLLKSKIPCMDEISRKVIIDEQQNNRNGVPWGDINRFSDLVFNLTSQELLTSNAQVCDRSLLDLEAYLALENKMIPKYLRDFPYQEAYHKTVFFAPTWFDIYCQDAQRLQDFEYCLKLEQQLLEKYQNKGFDIIILPKSSRKKRTKLILETILI</sequence>
<dbReference type="InterPro" id="IPR038727">
    <property type="entry name" value="NadR/Ttd14_AAA_dom"/>
</dbReference>
<protein>
    <submittedName>
        <fullName evidence="2">AAA family ATPase</fullName>
    </submittedName>
</protein>